<dbReference type="Pfam" id="PF11684">
    <property type="entry name" value="DUF3280"/>
    <property type="match status" value="1"/>
</dbReference>
<dbReference type="OrthoDB" id="8089716at2"/>
<dbReference type="RefSeq" id="WP_037279244.1">
    <property type="nucleotide sequence ID" value="NZ_KK088560.1"/>
</dbReference>
<protein>
    <recommendedName>
        <fullName evidence="4">DUF2380 domain-containing protein</fullName>
    </recommendedName>
</protein>
<keyword evidence="3" id="KW-1185">Reference proteome</keyword>
<accession>A0A017HMQ4</accession>
<evidence type="ECO:0000313" key="3">
    <source>
        <dbReference type="Proteomes" id="UP000019666"/>
    </source>
</evidence>
<sequence>MMKSLSFAAALILALPGAAPALEALKPGAKVAFFGIHFIDTSTEGAINGVRADETARLALLEEEVRDRFLAEGFDLVDTTPVAEELGRTQNPAHCNDCEVRMAERLGADYSLVGEVQKVSNLILSMNLALREADTGDLVRMLAVDIRGNTDESWLRGGQYILDNHVFAEE</sequence>
<reference evidence="2 3" key="1">
    <citation type="submission" date="2013-02" db="EMBL/GenBank/DDBJ databases">
        <authorList>
            <person name="Fiebig A."/>
            <person name="Goeker M."/>
            <person name="Klenk H.-P.P."/>
        </authorList>
    </citation>
    <scope>NUCLEOTIDE SEQUENCE [LARGE SCALE GENOMIC DNA]</scope>
    <source>
        <strain evidence="2 3">DSM 19309</strain>
    </source>
</reference>
<dbReference type="AlphaFoldDB" id="A0A017HMQ4"/>
<proteinExistence type="predicted"/>
<feature type="chain" id="PRO_5001492810" description="DUF2380 domain-containing protein" evidence="1">
    <location>
        <begin position="22"/>
        <end position="170"/>
    </location>
</feature>
<gene>
    <name evidence="2" type="ORF">Rumeso_02738</name>
</gene>
<name>A0A017HMQ4_9RHOB</name>
<dbReference type="EMBL" id="AOSK01000068">
    <property type="protein sequence ID" value="EYD75651.1"/>
    <property type="molecule type" value="Genomic_DNA"/>
</dbReference>
<comment type="caution">
    <text evidence="2">The sequence shown here is derived from an EMBL/GenBank/DDBJ whole genome shotgun (WGS) entry which is preliminary data.</text>
</comment>
<evidence type="ECO:0008006" key="4">
    <source>
        <dbReference type="Google" id="ProtNLM"/>
    </source>
</evidence>
<dbReference type="Proteomes" id="UP000019666">
    <property type="component" value="Unassembled WGS sequence"/>
</dbReference>
<organism evidence="2 3">
    <name type="scientific">Rubellimicrobium mesophilum DSM 19309</name>
    <dbReference type="NCBI Taxonomy" id="442562"/>
    <lineage>
        <taxon>Bacteria</taxon>
        <taxon>Pseudomonadati</taxon>
        <taxon>Pseudomonadota</taxon>
        <taxon>Alphaproteobacteria</taxon>
        <taxon>Rhodobacterales</taxon>
        <taxon>Roseobacteraceae</taxon>
        <taxon>Rubellimicrobium</taxon>
    </lineage>
</organism>
<dbReference type="InterPro" id="IPR021698">
    <property type="entry name" value="DUF3280"/>
</dbReference>
<dbReference type="HOGENOM" id="CLU_114434_0_0_5"/>
<keyword evidence="1" id="KW-0732">Signal</keyword>
<feature type="signal peptide" evidence="1">
    <location>
        <begin position="1"/>
        <end position="21"/>
    </location>
</feature>
<dbReference type="STRING" id="442562.Rumeso_02738"/>
<dbReference type="PATRIC" id="fig|442562.3.peg.2693"/>
<evidence type="ECO:0000256" key="1">
    <source>
        <dbReference type="SAM" id="SignalP"/>
    </source>
</evidence>
<evidence type="ECO:0000313" key="2">
    <source>
        <dbReference type="EMBL" id="EYD75651.1"/>
    </source>
</evidence>